<dbReference type="InterPro" id="IPR032675">
    <property type="entry name" value="LRR_dom_sf"/>
</dbReference>
<keyword evidence="4" id="KW-0547">Nucleotide-binding</keyword>
<dbReference type="GO" id="GO:0006952">
    <property type="term" value="P:defense response"/>
    <property type="evidence" value="ECO:0007669"/>
    <property type="project" value="UniProtKB-KW"/>
</dbReference>
<dbReference type="SUPFAM" id="SSF52047">
    <property type="entry name" value="RNI-like"/>
    <property type="match status" value="1"/>
</dbReference>
<dbReference type="OrthoDB" id="1579323at2759"/>
<keyword evidence="5" id="KW-0175">Coiled coil</keyword>
<evidence type="ECO:0000259" key="7">
    <source>
        <dbReference type="Pfam" id="PF23247"/>
    </source>
</evidence>
<evidence type="ECO:0000256" key="5">
    <source>
        <dbReference type="SAM" id="Coils"/>
    </source>
</evidence>
<evidence type="ECO:0000259" key="6">
    <source>
        <dbReference type="Pfam" id="PF00931"/>
    </source>
</evidence>
<feature type="non-terminal residue" evidence="8">
    <location>
        <position position="1183"/>
    </location>
</feature>
<keyword evidence="4" id="KW-0067">ATP-binding</keyword>
<dbReference type="Gramene" id="OE9A072149T1">
    <property type="protein sequence ID" value="OE9A072149C1"/>
    <property type="gene ID" value="OE9A072149"/>
</dbReference>
<dbReference type="PANTHER" id="PTHR33463:SF198">
    <property type="entry name" value="RPP4C3"/>
    <property type="match status" value="1"/>
</dbReference>
<dbReference type="PRINTS" id="PR00364">
    <property type="entry name" value="DISEASERSIST"/>
</dbReference>
<evidence type="ECO:0000256" key="3">
    <source>
        <dbReference type="ARBA" id="ARBA00022821"/>
    </source>
</evidence>
<dbReference type="InterPro" id="IPR042197">
    <property type="entry name" value="Apaf_helical"/>
</dbReference>
<dbReference type="Proteomes" id="UP000594638">
    <property type="component" value="Unassembled WGS sequence"/>
</dbReference>
<protein>
    <submittedName>
        <fullName evidence="8">Disease resistance At4g27190-like</fullName>
    </submittedName>
</protein>
<dbReference type="InterPro" id="IPR057135">
    <property type="entry name" value="At4g27190-like_LRR"/>
</dbReference>
<dbReference type="EMBL" id="CACTIH010001867">
    <property type="protein sequence ID" value="CAA2966752.1"/>
    <property type="molecule type" value="Genomic_DNA"/>
</dbReference>
<dbReference type="Gene3D" id="3.80.10.10">
    <property type="entry name" value="Ribonuclease Inhibitor"/>
    <property type="match status" value="2"/>
</dbReference>
<dbReference type="AlphaFoldDB" id="A0A8S0QDJ2"/>
<feature type="domain" description="Disease resistance protein At4g27190-like leucine-rich repeats" evidence="7">
    <location>
        <begin position="823"/>
        <end position="892"/>
    </location>
</feature>
<dbReference type="InterPro" id="IPR027417">
    <property type="entry name" value="P-loop_NTPase"/>
</dbReference>
<comment type="caution">
    <text evidence="8">The sequence shown here is derived from an EMBL/GenBank/DDBJ whole genome shotgun (WGS) entry which is preliminary data.</text>
</comment>
<evidence type="ECO:0000313" key="8">
    <source>
        <dbReference type="EMBL" id="CAA2966752.1"/>
    </source>
</evidence>
<name>A0A8S0QDJ2_OLEEU</name>
<feature type="domain" description="NB-ARC" evidence="6">
    <location>
        <begin position="159"/>
        <end position="319"/>
    </location>
</feature>
<dbReference type="SUPFAM" id="SSF52540">
    <property type="entry name" value="P-loop containing nucleoside triphosphate hydrolases"/>
    <property type="match status" value="1"/>
</dbReference>
<keyword evidence="9" id="KW-1185">Reference proteome</keyword>
<dbReference type="Gene3D" id="3.40.50.300">
    <property type="entry name" value="P-loop containing nucleotide triphosphate hydrolases"/>
    <property type="match status" value="1"/>
</dbReference>
<comment type="similarity">
    <text evidence="1">Belongs to the disease resistance NB-LRR family.</text>
</comment>
<keyword evidence="3" id="KW-0611">Plant defense</keyword>
<feature type="coiled-coil region" evidence="5">
    <location>
        <begin position="28"/>
        <end position="90"/>
    </location>
</feature>
<evidence type="ECO:0000313" key="9">
    <source>
        <dbReference type="Proteomes" id="UP000594638"/>
    </source>
</evidence>
<dbReference type="GO" id="GO:0005524">
    <property type="term" value="F:ATP binding"/>
    <property type="evidence" value="ECO:0007669"/>
    <property type="project" value="UniProtKB-KW"/>
</dbReference>
<keyword evidence="2" id="KW-0433">Leucine-rich repeat</keyword>
<dbReference type="InterPro" id="IPR002182">
    <property type="entry name" value="NB-ARC"/>
</dbReference>
<dbReference type="InterPro" id="IPR050905">
    <property type="entry name" value="Plant_NBS-LRR"/>
</dbReference>
<dbReference type="Gene3D" id="1.10.8.430">
    <property type="entry name" value="Helical domain of apoptotic protease-activating factors"/>
    <property type="match status" value="1"/>
</dbReference>
<evidence type="ECO:0000256" key="2">
    <source>
        <dbReference type="ARBA" id="ARBA00022614"/>
    </source>
</evidence>
<accession>A0A8S0QDJ2</accession>
<dbReference type="SUPFAM" id="SSF52058">
    <property type="entry name" value="L domain-like"/>
    <property type="match status" value="1"/>
</dbReference>
<evidence type="ECO:0000256" key="4">
    <source>
        <dbReference type="ARBA" id="ARBA00022840"/>
    </source>
</evidence>
<dbReference type="PANTHER" id="PTHR33463">
    <property type="entry name" value="NB-ARC DOMAIN-CONTAINING PROTEIN-RELATED"/>
    <property type="match status" value="1"/>
</dbReference>
<sequence>MAESIFGPFVEKLADCTIAAISRQFKYMFCYNKNVQNLRSKVQDLENKRNDVQSLVVGAKRNAFVIKSEVKAWLKKVDDLKKQADEVLNSTTNSEMRCLYLRCPNLKTRYLLSRNATKKITAIVELQEECKFGELGVRAPLELPSFHGFEALKTRISTKGDIINALEDKDISIVGICGLPGVGKTIMAKEVMTQVKGGLFDEVAMVVVSKDVDIIRIQDKLADMLGLKIDEKTNEIARAARLTERLTQDSKKRILVILDDVWTDINLETLGIPSLNRPEGLKILLTSRFEYVCKGMGAQRNIEVGVLPREEAFALFQEISTISNGDTQLMVIAKQVAEECKGLPLALEVVGKTLISSKLHEWRNALNQLQNSQHGDRVYSSIELSYNNLRSEEHRSLLLLCSLFPEDESIPIESLVRYARGLELFKYTETLLQTRDWTRTVSDNLKSCHLLLSGYREDEVKLHDVIRDFCLSIACKGTHRYMVKHDIRTDWPEHDNHESYGAISLTFQERILLPSRLQYENLKFLWVKPFWPRNTIDIPEEFFDYMQELRVIDFSRNQIRSPIRLPPGLRTLCLNDCTLEIRMSFFGSLKKLEILSFYCSSLSFDFFRDEMVELSNLRLLDLRFEKGPCPLPPGFLFCMKKLEELYLGYYNNISYEEKEHIIQEVSSLKALNTLQIDTDDTRFLTQLFQGCSEKLERFQITNSYIEVPVFTHIPRDLDIFELLMEQLERFRIIRHHLRHFRRELELLYIDPYMLLEPGIKSFMRRSDKFFLSVKGWNNPAIELVEDGFIDVKSPSLGHLDSEYLIDATGSIPSGILDNLEFLVLSSMHCLKAIHKGNLPRMEHVARGVSEPALFRNLKEIVLCECAKIKRMFSESVAKCMVNLQELLIMSCQSLEEVVSMDTQENEITEPLLFPKLKKFVLYNLMSFLSFRSQPNVVGLHQTLLNQVELPVMEDLKIAGLGCTEKLLSMEETSFGSLNRLRRMRVNHCDNLVNIAESNSIRLLRNLENLTVHSCRALNVIFDFEGLNVNKDNEEEMSILGQLQRLFLARNDYLVHITKMVPNGIRVFQNLNRLDVAYCSMLRYLFPASMINSFVALNSLHVSFCDEIEEIFGREEEGGGGGMASKIVFSKLMTIELIRLPGFKIFCSHNYEPVFPSLVQLKIEDCLEMTKFCSGQLNVPKLKE</sequence>
<dbReference type="Pfam" id="PF00931">
    <property type="entry name" value="NB-ARC"/>
    <property type="match status" value="1"/>
</dbReference>
<feature type="domain" description="Disease resistance protein At4g27190-like leucine-rich repeats" evidence="7">
    <location>
        <begin position="974"/>
        <end position="1105"/>
    </location>
</feature>
<gene>
    <name evidence="8" type="ORF">OLEA9_A072149</name>
</gene>
<dbReference type="Pfam" id="PF23247">
    <property type="entry name" value="LRR_RPS2"/>
    <property type="match status" value="2"/>
</dbReference>
<organism evidence="8 9">
    <name type="scientific">Olea europaea subsp. europaea</name>
    <dbReference type="NCBI Taxonomy" id="158383"/>
    <lineage>
        <taxon>Eukaryota</taxon>
        <taxon>Viridiplantae</taxon>
        <taxon>Streptophyta</taxon>
        <taxon>Embryophyta</taxon>
        <taxon>Tracheophyta</taxon>
        <taxon>Spermatophyta</taxon>
        <taxon>Magnoliopsida</taxon>
        <taxon>eudicotyledons</taxon>
        <taxon>Gunneridae</taxon>
        <taxon>Pentapetalae</taxon>
        <taxon>asterids</taxon>
        <taxon>lamiids</taxon>
        <taxon>Lamiales</taxon>
        <taxon>Oleaceae</taxon>
        <taxon>Oleeae</taxon>
        <taxon>Olea</taxon>
    </lineage>
</organism>
<evidence type="ECO:0000256" key="1">
    <source>
        <dbReference type="ARBA" id="ARBA00008894"/>
    </source>
</evidence>
<proteinExistence type="inferred from homology"/>
<dbReference type="GO" id="GO:0043531">
    <property type="term" value="F:ADP binding"/>
    <property type="evidence" value="ECO:0007669"/>
    <property type="project" value="InterPro"/>
</dbReference>
<reference evidence="8 9" key="1">
    <citation type="submission" date="2019-12" db="EMBL/GenBank/DDBJ databases">
        <authorList>
            <person name="Alioto T."/>
            <person name="Alioto T."/>
            <person name="Gomez Garrido J."/>
        </authorList>
    </citation>
    <scope>NUCLEOTIDE SEQUENCE [LARGE SCALE GENOMIC DNA]</scope>
</reference>